<dbReference type="CDD" id="cd08422">
    <property type="entry name" value="PBP2_CrgA_like"/>
    <property type="match status" value="1"/>
</dbReference>
<dbReference type="SUPFAM" id="SSF46785">
    <property type="entry name" value="Winged helix' DNA-binding domain"/>
    <property type="match status" value="1"/>
</dbReference>
<proteinExistence type="inferred from homology"/>
<evidence type="ECO:0000256" key="3">
    <source>
        <dbReference type="ARBA" id="ARBA00023125"/>
    </source>
</evidence>
<reference evidence="5" key="2">
    <citation type="journal article" date="2015" name="Genome Announc.">
        <title>Draft Genome Sequence of Filamentous Marine Cyanobacterium Lyngbya confervoides Strain BDU141951.</title>
        <authorList>
            <person name="Chandrababunaidu M.M."/>
            <person name="Sen D."/>
            <person name="Tripathy S."/>
        </authorList>
    </citation>
    <scope>NUCLEOTIDE SEQUENCE</scope>
    <source>
        <strain evidence="5">BDU141951</strain>
    </source>
</reference>
<dbReference type="PANTHER" id="PTHR30537:SF5">
    <property type="entry name" value="HTH-TYPE TRANSCRIPTIONAL ACTIVATOR TTDR-RELATED"/>
    <property type="match status" value="1"/>
</dbReference>
<comment type="caution">
    <text evidence="5">The sequence shown here is derived from an EMBL/GenBank/DDBJ whole genome shotgun (WGS) entry which is preliminary data.</text>
</comment>
<dbReference type="InterPro" id="IPR036390">
    <property type="entry name" value="WH_DNA-bd_sf"/>
</dbReference>
<evidence type="ECO:0000256" key="4">
    <source>
        <dbReference type="ARBA" id="ARBA00023163"/>
    </source>
</evidence>
<gene>
    <name evidence="5" type="ORF">QQ91_003110</name>
</gene>
<keyword evidence="2" id="KW-0805">Transcription regulation</keyword>
<dbReference type="FunFam" id="3.40.190.290:FF:000001">
    <property type="entry name" value="Transcriptional regulator, LysR family"/>
    <property type="match status" value="1"/>
</dbReference>
<keyword evidence="3" id="KW-0238">DNA-binding</keyword>
<dbReference type="Gene3D" id="3.40.190.290">
    <property type="match status" value="1"/>
</dbReference>
<protein>
    <submittedName>
        <fullName evidence="5">LysR family transcriptional regulator</fullName>
    </submittedName>
</protein>
<keyword evidence="4" id="KW-0804">Transcription</keyword>
<dbReference type="InterPro" id="IPR005119">
    <property type="entry name" value="LysR_subst-bd"/>
</dbReference>
<dbReference type="FunFam" id="1.10.10.10:FF:000001">
    <property type="entry name" value="LysR family transcriptional regulator"/>
    <property type="match status" value="1"/>
</dbReference>
<dbReference type="Gene3D" id="1.10.10.10">
    <property type="entry name" value="Winged helix-like DNA-binding domain superfamily/Winged helix DNA-binding domain"/>
    <property type="match status" value="1"/>
</dbReference>
<dbReference type="InterPro" id="IPR036388">
    <property type="entry name" value="WH-like_DNA-bd_sf"/>
</dbReference>
<dbReference type="EMBL" id="JTHE02000003">
    <property type="protein sequence ID" value="NEV66100.1"/>
    <property type="molecule type" value="Genomic_DNA"/>
</dbReference>
<reference evidence="5" key="1">
    <citation type="submission" date="2014-11" db="EMBL/GenBank/DDBJ databases">
        <authorList>
            <person name="Malar M.C."/>
            <person name="Sen D."/>
            <person name="Tripathy S."/>
        </authorList>
    </citation>
    <scope>NUCLEOTIDE SEQUENCE</scope>
    <source>
        <strain evidence="5">BDU141951</strain>
    </source>
</reference>
<evidence type="ECO:0000313" key="5">
    <source>
        <dbReference type="EMBL" id="NEV66100.1"/>
    </source>
</evidence>
<dbReference type="InterPro" id="IPR058163">
    <property type="entry name" value="LysR-type_TF_proteobact-type"/>
</dbReference>
<dbReference type="SUPFAM" id="SSF53850">
    <property type="entry name" value="Periplasmic binding protein-like II"/>
    <property type="match status" value="1"/>
</dbReference>
<reference evidence="5" key="3">
    <citation type="submission" date="2020-02" db="EMBL/GenBank/DDBJ databases">
        <authorList>
            <person name="Sarangi A.N."/>
            <person name="Ghosh S."/>
            <person name="Mukherjee M."/>
            <person name="Tripathy S."/>
        </authorList>
    </citation>
    <scope>NUCLEOTIDE SEQUENCE</scope>
    <source>
        <strain evidence="5">BDU141951</strain>
    </source>
</reference>
<dbReference type="PROSITE" id="PS50931">
    <property type="entry name" value="HTH_LYSR"/>
    <property type="match status" value="1"/>
</dbReference>
<evidence type="ECO:0000256" key="2">
    <source>
        <dbReference type="ARBA" id="ARBA00023015"/>
    </source>
</evidence>
<dbReference type="Pfam" id="PF00126">
    <property type="entry name" value="HTH_1"/>
    <property type="match status" value="1"/>
</dbReference>
<organism evidence="5">
    <name type="scientific">Lyngbya confervoides BDU141951</name>
    <dbReference type="NCBI Taxonomy" id="1574623"/>
    <lineage>
        <taxon>Bacteria</taxon>
        <taxon>Bacillati</taxon>
        <taxon>Cyanobacteriota</taxon>
        <taxon>Cyanophyceae</taxon>
        <taxon>Oscillatoriophycideae</taxon>
        <taxon>Oscillatoriales</taxon>
        <taxon>Microcoleaceae</taxon>
        <taxon>Lyngbya</taxon>
    </lineage>
</organism>
<dbReference type="InterPro" id="IPR000847">
    <property type="entry name" value="LysR_HTH_N"/>
</dbReference>
<dbReference type="GO" id="GO:0003700">
    <property type="term" value="F:DNA-binding transcription factor activity"/>
    <property type="evidence" value="ECO:0007669"/>
    <property type="project" value="InterPro"/>
</dbReference>
<sequence length="299" mass="33026">MDISTLDVFVEVMRQGSFAAVARDRNVDPSSISRTIAGLETELGIRLFQRTTRRLSPTEAGTTYFERIEPLLAEMQQAIAIATDISGQPQGTLRVTASVSFGQRCLVPLLPAFRQQYPDLAVELLLTDAVVDLLAERIDVAIRLGILADSSLIAQRLMPTHYRVCASPQYLAEHGQPQQPGDIAQHECLRFPLSGFRSRWLFKDAAGSLSEIPVHGSVVISNALALQQCAIAGLGLALLPNWLIDHELRSGDLVDVFPTHQVTATEFNTAAWLVLPSRSYQPRKVQVFLEFLQQSRPRA</sequence>
<dbReference type="PANTHER" id="PTHR30537">
    <property type="entry name" value="HTH-TYPE TRANSCRIPTIONAL REGULATOR"/>
    <property type="match status" value="1"/>
</dbReference>
<dbReference type="Pfam" id="PF03466">
    <property type="entry name" value="LysR_substrate"/>
    <property type="match status" value="1"/>
</dbReference>
<dbReference type="AlphaFoldDB" id="A0A0C1Y2Y5"/>
<evidence type="ECO:0000256" key="1">
    <source>
        <dbReference type="ARBA" id="ARBA00009437"/>
    </source>
</evidence>
<dbReference type="GO" id="GO:0003677">
    <property type="term" value="F:DNA binding"/>
    <property type="evidence" value="ECO:0007669"/>
    <property type="project" value="UniProtKB-KW"/>
</dbReference>
<comment type="similarity">
    <text evidence="1">Belongs to the LysR transcriptional regulatory family.</text>
</comment>
<name>A0A0C1Y2Y5_9CYAN</name>
<accession>A0A0C1Y2Y5</accession>